<feature type="zinc finger region" description="dksA C4-type" evidence="4">
    <location>
        <begin position="96"/>
        <end position="120"/>
    </location>
</feature>
<dbReference type="EMBL" id="JAFBDQ010000003">
    <property type="protein sequence ID" value="MBM7556047.1"/>
    <property type="molecule type" value="Genomic_DNA"/>
</dbReference>
<dbReference type="PANTHER" id="PTHR33823">
    <property type="entry name" value="RNA POLYMERASE-BINDING TRANSCRIPTION FACTOR DKSA-RELATED"/>
    <property type="match status" value="1"/>
</dbReference>
<evidence type="ECO:0000313" key="6">
    <source>
        <dbReference type="EMBL" id="MBM7556047.1"/>
    </source>
</evidence>
<dbReference type="PROSITE" id="PS01102">
    <property type="entry name" value="ZF_DKSA_1"/>
    <property type="match status" value="1"/>
</dbReference>
<dbReference type="PANTHER" id="PTHR33823:SF4">
    <property type="entry name" value="GENERAL STRESS PROTEIN 16O"/>
    <property type="match status" value="1"/>
</dbReference>
<evidence type="ECO:0000256" key="1">
    <source>
        <dbReference type="ARBA" id="ARBA00022723"/>
    </source>
</evidence>
<gene>
    <name evidence="6" type="ORF">JOC47_000881</name>
</gene>
<evidence type="ECO:0000256" key="3">
    <source>
        <dbReference type="ARBA" id="ARBA00022833"/>
    </source>
</evidence>
<name>A0A938XNZ5_9FIRM</name>
<dbReference type="Proteomes" id="UP000774000">
    <property type="component" value="Unassembled WGS sequence"/>
</dbReference>
<keyword evidence="7" id="KW-1185">Reference proteome</keyword>
<reference evidence="6" key="1">
    <citation type="submission" date="2021-01" db="EMBL/GenBank/DDBJ databases">
        <title>Genomic Encyclopedia of Type Strains, Phase IV (KMG-IV): sequencing the most valuable type-strain genomes for metagenomic binning, comparative biology and taxonomic classification.</title>
        <authorList>
            <person name="Goeker M."/>
        </authorList>
    </citation>
    <scope>NUCLEOTIDE SEQUENCE</scope>
    <source>
        <strain evidence="6">DSM 23230</strain>
    </source>
</reference>
<dbReference type="InterPro" id="IPR020458">
    <property type="entry name" value="Znf_DskA_TraR_CS"/>
</dbReference>
<protein>
    <submittedName>
        <fullName evidence="6">YteA family regulatory protein</fullName>
    </submittedName>
</protein>
<dbReference type="RefSeq" id="WP_204700748.1">
    <property type="nucleotide sequence ID" value="NZ_JAFBDQ010000003.1"/>
</dbReference>
<sequence>MVKDVMDYKNKLLSKRSRLINKLNSVDGSSNSKEGLKINWKESTGELSSYDNHPADAGSDTFECGKDIGLKDNVNLFLTMIDDALERIEEGQYGICDQCGREINEERLEIMPSTTMCYQCKLKDEDSKQEQDRPLEEEAFLELHKNMYLNNDRLDKNNYDGEDTWQDLAKVGTSNSPSETIDQGGQLESGFAASRIGKFE</sequence>
<dbReference type="InterPro" id="IPR000962">
    <property type="entry name" value="Znf_DskA_TraR"/>
</dbReference>
<proteinExistence type="predicted"/>
<dbReference type="InterPro" id="IPR037187">
    <property type="entry name" value="DnaK_N"/>
</dbReference>
<dbReference type="SUPFAM" id="SSF57716">
    <property type="entry name" value="Glucocorticoid receptor-like (DNA-binding domain)"/>
    <property type="match status" value="1"/>
</dbReference>
<keyword evidence="2" id="KW-0863">Zinc-finger</keyword>
<dbReference type="PROSITE" id="PS51128">
    <property type="entry name" value="ZF_DKSA_2"/>
    <property type="match status" value="1"/>
</dbReference>
<dbReference type="GO" id="GO:0008270">
    <property type="term" value="F:zinc ion binding"/>
    <property type="evidence" value="ECO:0007669"/>
    <property type="project" value="UniProtKB-KW"/>
</dbReference>
<organism evidence="6 7">
    <name type="scientific">Halanaerobacter jeridensis</name>
    <dbReference type="NCBI Taxonomy" id="706427"/>
    <lineage>
        <taxon>Bacteria</taxon>
        <taxon>Bacillati</taxon>
        <taxon>Bacillota</taxon>
        <taxon>Clostridia</taxon>
        <taxon>Halanaerobiales</taxon>
        <taxon>Halobacteroidaceae</taxon>
        <taxon>Halanaerobacter</taxon>
    </lineage>
</organism>
<feature type="domain" description="Zinc finger DksA/TraR C4-type" evidence="5">
    <location>
        <begin position="91"/>
        <end position="124"/>
    </location>
</feature>
<dbReference type="Pfam" id="PF01258">
    <property type="entry name" value="zf-dskA_traR"/>
    <property type="match status" value="1"/>
</dbReference>
<dbReference type="NCBIfam" id="TIGR02890">
    <property type="entry name" value="bacill_yteA"/>
    <property type="match status" value="1"/>
</dbReference>
<comment type="caution">
    <text evidence="6">The sequence shown here is derived from an EMBL/GenBank/DDBJ whole genome shotgun (WGS) entry which is preliminary data.</text>
</comment>
<keyword evidence="3" id="KW-0862">Zinc</keyword>
<evidence type="ECO:0000259" key="5">
    <source>
        <dbReference type="Pfam" id="PF01258"/>
    </source>
</evidence>
<dbReference type="SUPFAM" id="SSF109635">
    <property type="entry name" value="DnaK suppressor protein DksA, alpha-hairpin domain"/>
    <property type="match status" value="1"/>
</dbReference>
<keyword evidence="1" id="KW-0479">Metal-binding</keyword>
<evidence type="ECO:0000256" key="2">
    <source>
        <dbReference type="ARBA" id="ARBA00022771"/>
    </source>
</evidence>
<accession>A0A938XNZ5</accession>
<evidence type="ECO:0000313" key="7">
    <source>
        <dbReference type="Proteomes" id="UP000774000"/>
    </source>
</evidence>
<dbReference type="AlphaFoldDB" id="A0A938XNZ5"/>
<dbReference type="Gene3D" id="1.20.120.910">
    <property type="entry name" value="DksA, coiled-coil domain"/>
    <property type="match status" value="1"/>
</dbReference>
<evidence type="ECO:0000256" key="4">
    <source>
        <dbReference type="PROSITE-ProRule" id="PRU00510"/>
    </source>
</evidence>
<dbReference type="InterPro" id="IPR014240">
    <property type="entry name" value="YteA"/>
</dbReference>